<keyword evidence="6" id="KW-1185">Reference proteome</keyword>
<organism evidence="5 6">
    <name type="scientific">Streptomyces stramineus</name>
    <dbReference type="NCBI Taxonomy" id="173861"/>
    <lineage>
        <taxon>Bacteria</taxon>
        <taxon>Bacillati</taxon>
        <taxon>Actinomycetota</taxon>
        <taxon>Actinomycetes</taxon>
        <taxon>Kitasatosporales</taxon>
        <taxon>Streptomycetaceae</taxon>
        <taxon>Streptomyces</taxon>
    </lineage>
</organism>
<dbReference type="CDD" id="cd05233">
    <property type="entry name" value="SDR_c"/>
    <property type="match status" value="1"/>
</dbReference>
<name>A0ABN0ZJN5_9ACTN</name>
<evidence type="ECO:0000313" key="6">
    <source>
        <dbReference type="Proteomes" id="UP001499895"/>
    </source>
</evidence>
<dbReference type="InterPro" id="IPR057326">
    <property type="entry name" value="KR_dom"/>
</dbReference>
<dbReference type="InterPro" id="IPR020904">
    <property type="entry name" value="Sc_DH/Rdtase_CS"/>
</dbReference>
<evidence type="ECO:0000256" key="3">
    <source>
        <dbReference type="SAM" id="MobiDB-lite"/>
    </source>
</evidence>
<proteinExistence type="inferred from homology"/>
<evidence type="ECO:0000313" key="5">
    <source>
        <dbReference type="EMBL" id="GAA0450235.1"/>
    </source>
</evidence>
<reference evidence="5 6" key="1">
    <citation type="journal article" date="2019" name="Int. J. Syst. Evol. Microbiol.">
        <title>The Global Catalogue of Microorganisms (GCM) 10K type strain sequencing project: providing services to taxonomists for standard genome sequencing and annotation.</title>
        <authorList>
            <consortium name="The Broad Institute Genomics Platform"/>
            <consortium name="The Broad Institute Genome Sequencing Center for Infectious Disease"/>
            <person name="Wu L."/>
            <person name="Ma J."/>
        </authorList>
    </citation>
    <scope>NUCLEOTIDE SEQUENCE [LARGE SCALE GENOMIC DNA]</scope>
    <source>
        <strain evidence="5 6">JCM 10649</strain>
    </source>
</reference>
<dbReference type="SMART" id="SM00822">
    <property type="entry name" value="PKS_KR"/>
    <property type="match status" value="1"/>
</dbReference>
<feature type="region of interest" description="Disordered" evidence="3">
    <location>
        <begin position="1"/>
        <end position="49"/>
    </location>
</feature>
<dbReference type="PANTHER" id="PTHR43669:SF3">
    <property type="entry name" value="ALCOHOL DEHYDROGENASE, PUTATIVE (AFU_ORTHOLOGUE AFUA_3G03445)-RELATED"/>
    <property type="match status" value="1"/>
</dbReference>
<dbReference type="PRINTS" id="PR00081">
    <property type="entry name" value="GDHRDH"/>
</dbReference>
<keyword evidence="2" id="KW-0560">Oxidoreductase</keyword>
<evidence type="ECO:0000259" key="4">
    <source>
        <dbReference type="SMART" id="SM00822"/>
    </source>
</evidence>
<dbReference type="PRINTS" id="PR00080">
    <property type="entry name" value="SDRFAMILY"/>
</dbReference>
<accession>A0ABN0ZJN5</accession>
<gene>
    <name evidence="5" type="ORF">GCM10009544_11310</name>
</gene>
<sequence>MPKTVTQCAGIDGQRTLSRPSADHQPRSAQWSHRNTHRERAREHQHMSKYAGKKAVITGGTIGIGLAVAKRLVEGGAEVLLTGRNEKNLEAARAELGPSAHVVRSDTASLADIAALGRTVTGTLGHVDHLFVNAGISELGPVETVTEESYDRQFAINTKGAFFTVQRMIPLLRDGGSIVFTTSVADSTGNAGMGVYSGSKAALWSFAQVLATELVGRGIRVNAVSPGFTDTPSMGAADLTDAEREEFRALGDAVTPMRRHATSDEVARAALFLATDATFTTGVKLPVDGGLGQHVAVPAA</sequence>
<dbReference type="PROSITE" id="PS00061">
    <property type="entry name" value="ADH_SHORT"/>
    <property type="match status" value="1"/>
</dbReference>
<dbReference type="Pfam" id="PF13561">
    <property type="entry name" value="adh_short_C2"/>
    <property type="match status" value="1"/>
</dbReference>
<evidence type="ECO:0000256" key="2">
    <source>
        <dbReference type="ARBA" id="ARBA00023002"/>
    </source>
</evidence>
<dbReference type="InterPro" id="IPR036291">
    <property type="entry name" value="NAD(P)-bd_dom_sf"/>
</dbReference>
<comment type="similarity">
    <text evidence="1">Belongs to the short-chain dehydrogenases/reductases (SDR) family.</text>
</comment>
<protein>
    <submittedName>
        <fullName evidence="5">SDR family oxidoreductase</fullName>
    </submittedName>
</protein>
<dbReference type="Proteomes" id="UP001499895">
    <property type="component" value="Unassembled WGS sequence"/>
</dbReference>
<evidence type="ECO:0000256" key="1">
    <source>
        <dbReference type="ARBA" id="ARBA00006484"/>
    </source>
</evidence>
<dbReference type="InterPro" id="IPR002347">
    <property type="entry name" value="SDR_fam"/>
</dbReference>
<dbReference type="PANTHER" id="PTHR43669">
    <property type="entry name" value="5-KETO-D-GLUCONATE 5-REDUCTASE"/>
    <property type="match status" value="1"/>
</dbReference>
<dbReference type="SUPFAM" id="SSF51735">
    <property type="entry name" value="NAD(P)-binding Rossmann-fold domains"/>
    <property type="match status" value="1"/>
</dbReference>
<dbReference type="EMBL" id="BAAAHB010000007">
    <property type="protein sequence ID" value="GAA0450235.1"/>
    <property type="molecule type" value="Genomic_DNA"/>
</dbReference>
<dbReference type="Gene3D" id="3.40.50.720">
    <property type="entry name" value="NAD(P)-binding Rossmann-like Domain"/>
    <property type="match status" value="1"/>
</dbReference>
<feature type="domain" description="Ketoreductase" evidence="4">
    <location>
        <begin position="53"/>
        <end position="227"/>
    </location>
</feature>
<comment type="caution">
    <text evidence="5">The sequence shown here is derived from an EMBL/GenBank/DDBJ whole genome shotgun (WGS) entry which is preliminary data.</text>
</comment>